<dbReference type="Pfam" id="PF03795">
    <property type="entry name" value="YCII"/>
    <property type="match status" value="1"/>
</dbReference>
<dbReference type="InterPro" id="IPR005545">
    <property type="entry name" value="YCII"/>
</dbReference>
<dbReference type="InterPro" id="IPR051807">
    <property type="entry name" value="Sec-metab_biosynth-assoc"/>
</dbReference>
<evidence type="ECO:0000259" key="2">
    <source>
        <dbReference type="Pfam" id="PF03795"/>
    </source>
</evidence>
<dbReference type="EMBL" id="PYYB01000001">
    <property type="protein sequence ID" value="PTL58335.1"/>
    <property type="molecule type" value="Genomic_DNA"/>
</dbReference>
<dbReference type="SUPFAM" id="SSF54909">
    <property type="entry name" value="Dimeric alpha+beta barrel"/>
    <property type="match status" value="1"/>
</dbReference>
<name>A0A2T4UGK8_9ACTN</name>
<evidence type="ECO:0000313" key="4">
    <source>
        <dbReference type="Proteomes" id="UP000240739"/>
    </source>
</evidence>
<dbReference type="Proteomes" id="UP000240739">
    <property type="component" value="Unassembled WGS sequence"/>
</dbReference>
<keyword evidence="4" id="KW-1185">Reference proteome</keyword>
<sequence>MELHHVLVYDYVADILERRGPHRDAHLAHAGAARDAGRLLSLGALGDPPHGALGVFAPGVTVEEVEAFAAEDPYVLAGLVTARRVEPWTVAVSATVGG</sequence>
<proteinExistence type="inferred from homology"/>
<dbReference type="RefSeq" id="WP_107566773.1">
    <property type="nucleotide sequence ID" value="NZ_PYYB01000001.1"/>
</dbReference>
<organism evidence="3 4">
    <name type="scientific">Paraconexibacter algicola</name>
    <dbReference type="NCBI Taxonomy" id="2133960"/>
    <lineage>
        <taxon>Bacteria</taxon>
        <taxon>Bacillati</taxon>
        <taxon>Actinomycetota</taxon>
        <taxon>Thermoleophilia</taxon>
        <taxon>Solirubrobacterales</taxon>
        <taxon>Paraconexibacteraceae</taxon>
        <taxon>Paraconexibacter</taxon>
    </lineage>
</organism>
<evidence type="ECO:0000256" key="1">
    <source>
        <dbReference type="ARBA" id="ARBA00007689"/>
    </source>
</evidence>
<accession>A0A2T4UGK8</accession>
<dbReference type="AlphaFoldDB" id="A0A2T4UGK8"/>
<protein>
    <recommendedName>
        <fullName evidence="2">YCII-related domain-containing protein</fullName>
    </recommendedName>
</protein>
<dbReference type="PANTHER" id="PTHR33606">
    <property type="entry name" value="PROTEIN YCII"/>
    <property type="match status" value="1"/>
</dbReference>
<dbReference type="PANTHER" id="PTHR33606:SF3">
    <property type="entry name" value="PROTEIN YCII"/>
    <property type="match status" value="1"/>
</dbReference>
<reference evidence="3 4" key="1">
    <citation type="submission" date="2018-03" db="EMBL/GenBank/DDBJ databases">
        <title>Aquarubrobacter algicola gen. nov., sp. nov., a novel actinobacterium isolated from shallow eutrophic lake during the end of cyanobacterial harmful algal blooms.</title>
        <authorList>
            <person name="Chun S.J."/>
        </authorList>
    </citation>
    <scope>NUCLEOTIDE SEQUENCE [LARGE SCALE GENOMIC DNA]</scope>
    <source>
        <strain evidence="3 4">Seoho-28</strain>
    </source>
</reference>
<dbReference type="Gene3D" id="3.30.70.1060">
    <property type="entry name" value="Dimeric alpha+beta barrel"/>
    <property type="match status" value="1"/>
</dbReference>
<comment type="caution">
    <text evidence="3">The sequence shown here is derived from an EMBL/GenBank/DDBJ whole genome shotgun (WGS) entry which is preliminary data.</text>
</comment>
<feature type="domain" description="YCII-related" evidence="2">
    <location>
        <begin position="6"/>
        <end position="89"/>
    </location>
</feature>
<gene>
    <name evidence="3" type="ORF">C7Y72_01060</name>
</gene>
<dbReference type="InterPro" id="IPR011008">
    <property type="entry name" value="Dimeric_a/b-barrel"/>
</dbReference>
<evidence type="ECO:0000313" key="3">
    <source>
        <dbReference type="EMBL" id="PTL58335.1"/>
    </source>
</evidence>
<comment type="similarity">
    <text evidence="1">Belongs to the YciI family.</text>
</comment>